<dbReference type="InterPro" id="IPR003016">
    <property type="entry name" value="2-oxoA_DH_lipoyl-BS"/>
</dbReference>
<dbReference type="SUPFAM" id="SSF47005">
    <property type="entry name" value="Peripheral subunit-binding domain of 2-oxo acid dehydrogenase complex"/>
    <property type="match status" value="1"/>
</dbReference>
<dbReference type="Pfam" id="PF00198">
    <property type="entry name" value="2-oxoacid_dh"/>
    <property type="match status" value="1"/>
</dbReference>
<dbReference type="Gene3D" id="2.40.50.100">
    <property type="match status" value="1"/>
</dbReference>
<comment type="cofactor">
    <cofactor evidence="1 7">
        <name>(R)-lipoate</name>
        <dbReference type="ChEBI" id="CHEBI:83088"/>
    </cofactor>
</comment>
<feature type="domain" description="Peripheral subunit-binding (PSBD)" evidence="10">
    <location>
        <begin position="127"/>
        <end position="164"/>
    </location>
</feature>
<evidence type="ECO:0000256" key="5">
    <source>
        <dbReference type="ARBA" id="ARBA00022823"/>
    </source>
</evidence>
<proteinExistence type="inferred from homology"/>
<dbReference type="Gene3D" id="3.30.559.10">
    <property type="entry name" value="Chloramphenicol acetyltransferase-like domain"/>
    <property type="match status" value="1"/>
</dbReference>
<dbReference type="EC" id="2.3.1.-" evidence="7"/>
<dbReference type="Proteomes" id="UP001596161">
    <property type="component" value="Unassembled WGS sequence"/>
</dbReference>
<feature type="domain" description="Lipoyl-binding" evidence="9">
    <location>
        <begin position="1"/>
        <end position="76"/>
    </location>
</feature>
<keyword evidence="12" id="KW-1185">Reference proteome</keyword>
<dbReference type="Gene3D" id="4.10.320.10">
    <property type="entry name" value="E3-binding domain"/>
    <property type="match status" value="1"/>
</dbReference>
<dbReference type="EMBL" id="JBHSKT010000002">
    <property type="protein sequence ID" value="MFC5269993.1"/>
    <property type="molecule type" value="Genomic_DNA"/>
</dbReference>
<organism evidence="11 12">
    <name type="scientific">Adhaeribacter terreus</name>
    <dbReference type="NCBI Taxonomy" id="529703"/>
    <lineage>
        <taxon>Bacteria</taxon>
        <taxon>Pseudomonadati</taxon>
        <taxon>Bacteroidota</taxon>
        <taxon>Cytophagia</taxon>
        <taxon>Cytophagales</taxon>
        <taxon>Hymenobacteraceae</taxon>
        <taxon>Adhaeribacter</taxon>
    </lineage>
</organism>
<evidence type="ECO:0000256" key="1">
    <source>
        <dbReference type="ARBA" id="ARBA00001938"/>
    </source>
</evidence>
<evidence type="ECO:0000256" key="2">
    <source>
        <dbReference type="ARBA" id="ARBA00007317"/>
    </source>
</evidence>
<evidence type="ECO:0000256" key="6">
    <source>
        <dbReference type="ARBA" id="ARBA00023315"/>
    </source>
</evidence>
<protein>
    <recommendedName>
        <fullName evidence="7">Dihydrolipoamide acetyltransferase component of pyruvate dehydrogenase complex</fullName>
        <ecNumber evidence="7">2.3.1.-</ecNumber>
    </recommendedName>
</protein>
<evidence type="ECO:0000313" key="12">
    <source>
        <dbReference type="Proteomes" id="UP001596161"/>
    </source>
</evidence>
<dbReference type="InterPro" id="IPR023213">
    <property type="entry name" value="CAT-like_dom_sf"/>
</dbReference>
<evidence type="ECO:0000259" key="9">
    <source>
        <dbReference type="PROSITE" id="PS50968"/>
    </source>
</evidence>
<dbReference type="PANTHER" id="PTHR43178">
    <property type="entry name" value="DIHYDROLIPOAMIDE ACETYLTRANSFERASE COMPONENT OF PYRUVATE DEHYDROGENASE COMPLEX"/>
    <property type="match status" value="1"/>
</dbReference>
<dbReference type="SUPFAM" id="SSF52777">
    <property type="entry name" value="CoA-dependent acyltransferases"/>
    <property type="match status" value="1"/>
</dbReference>
<comment type="subunit">
    <text evidence="3">Forms a 24-polypeptide structural core with octahedral symmetry.</text>
</comment>
<evidence type="ECO:0000256" key="8">
    <source>
        <dbReference type="SAM" id="MobiDB-lite"/>
    </source>
</evidence>
<dbReference type="RefSeq" id="WP_378016367.1">
    <property type="nucleotide sequence ID" value="NZ_JBHSKT010000002.1"/>
</dbReference>
<keyword evidence="4 7" id="KW-0808">Transferase</keyword>
<keyword evidence="6 7" id="KW-0012">Acyltransferase</keyword>
<keyword evidence="5 7" id="KW-0450">Lipoyl</keyword>
<evidence type="ECO:0000256" key="3">
    <source>
        <dbReference type="ARBA" id="ARBA00011484"/>
    </source>
</evidence>
<dbReference type="InterPro" id="IPR001078">
    <property type="entry name" value="2-oxoacid_DH_actylTfrase"/>
</dbReference>
<evidence type="ECO:0000313" key="11">
    <source>
        <dbReference type="EMBL" id="MFC5269993.1"/>
    </source>
</evidence>
<dbReference type="PROSITE" id="PS00189">
    <property type="entry name" value="LIPOYL"/>
    <property type="match status" value="1"/>
</dbReference>
<evidence type="ECO:0000256" key="4">
    <source>
        <dbReference type="ARBA" id="ARBA00022679"/>
    </source>
</evidence>
<dbReference type="PROSITE" id="PS50968">
    <property type="entry name" value="BIOTINYL_LIPOYL"/>
    <property type="match status" value="1"/>
</dbReference>
<dbReference type="Pfam" id="PF02817">
    <property type="entry name" value="E3_binding"/>
    <property type="match status" value="1"/>
</dbReference>
<dbReference type="InterPro" id="IPR004167">
    <property type="entry name" value="PSBD"/>
</dbReference>
<dbReference type="PANTHER" id="PTHR43178:SF5">
    <property type="entry name" value="LIPOAMIDE ACYLTRANSFERASE COMPONENT OF BRANCHED-CHAIN ALPHA-KETO ACID DEHYDROGENASE COMPLEX, MITOCHONDRIAL"/>
    <property type="match status" value="1"/>
</dbReference>
<reference evidence="12" key="1">
    <citation type="journal article" date="2019" name="Int. J. Syst. Evol. Microbiol.">
        <title>The Global Catalogue of Microorganisms (GCM) 10K type strain sequencing project: providing services to taxonomists for standard genome sequencing and annotation.</title>
        <authorList>
            <consortium name="The Broad Institute Genomics Platform"/>
            <consortium name="The Broad Institute Genome Sequencing Center for Infectious Disease"/>
            <person name="Wu L."/>
            <person name="Ma J."/>
        </authorList>
    </citation>
    <scope>NUCLEOTIDE SEQUENCE [LARGE SCALE GENOMIC DNA]</scope>
    <source>
        <strain evidence="12">KACC 12602</strain>
    </source>
</reference>
<dbReference type="InterPro" id="IPR050743">
    <property type="entry name" value="2-oxoacid_DH_E2_comp"/>
</dbReference>
<accession>A0ABW0E6K6</accession>
<comment type="caution">
    <text evidence="11">The sequence shown here is derived from an EMBL/GenBank/DDBJ whole genome shotgun (WGS) entry which is preliminary data.</text>
</comment>
<dbReference type="InterPro" id="IPR011053">
    <property type="entry name" value="Single_hybrid_motif"/>
</dbReference>
<dbReference type="InterPro" id="IPR036625">
    <property type="entry name" value="E3-bd_dom_sf"/>
</dbReference>
<gene>
    <name evidence="11" type="ORF">ACFPIB_05185</name>
</gene>
<feature type="region of interest" description="Disordered" evidence="8">
    <location>
        <begin position="167"/>
        <end position="222"/>
    </location>
</feature>
<name>A0ABW0E6K6_9BACT</name>
<sequence length="460" mass="49857">MPEFRMPSLGADMESGFLQEWRVKPGDQIKKGDIIAEVETQKGIIEIECFEEGIIGKLLIKEDEKVPVGSIMATIISPSETAPNLPSAGKEEASAVEVEKTAISETEKEAEPTPKIQKGWVKTHHLRASPLARRIAAEKGIDMATVHGTGPEGAIVREDVEHAIAAQTSPKAKPETAPPKAPAQPETQPKIQPEIATPEAGKTAVAEPQNDIIPEEKTGEPEVKNAIVLEEKTQKPATGFSPETIRMAVAAAMSKSNLEIPHYYLETKIDMTKALAWLSERNKQRPVKERLLPAALLFKAVAQALNDVPDLNATWENGLQRQNSIHIGYVVSLRTGGIIVPAIHDADLKTSDEIMQALNDLIPRARALRLRSSELADSTITVTSLGEVSVETVYGVIYPPQVALVGFGGITLQPWAENGMLDVRPVLTATLAADHRASDGSTGSKFLTFLKNYLQQPETL</sequence>
<comment type="similarity">
    <text evidence="2 7">Belongs to the 2-oxoacid dehydrogenase family.</text>
</comment>
<dbReference type="InterPro" id="IPR000089">
    <property type="entry name" value="Biotin_lipoyl"/>
</dbReference>
<dbReference type="SUPFAM" id="SSF51230">
    <property type="entry name" value="Single hybrid motif"/>
    <property type="match status" value="1"/>
</dbReference>
<dbReference type="Pfam" id="PF00364">
    <property type="entry name" value="Biotin_lipoyl"/>
    <property type="match status" value="1"/>
</dbReference>
<evidence type="ECO:0000256" key="7">
    <source>
        <dbReference type="RuleBase" id="RU003423"/>
    </source>
</evidence>
<dbReference type="CDD" id="cd06849">
    <property type="entry name" value="lipoyl_domain"/>
    <property type="match status" value="1"/>
</dbReference>
<dbReference type="PROSITE" id="PS51826">
    <property type="entry name" value="PSBD"/>
    <property type="match status" value="1"/>
</dbReference>
<evidence type="ECO:0000259" key="10">
    <source>
        <dbReference type="PROSITE" id="PS51826"/>
    </source>
</evidence>